<protein>
    <recommendedName>
        <fullName evidence="2">histidine kinase</fullName>
        <ecNumber evidence="2">2.7.13.3</ecNumber>
    </recommendedName>
</protein>
<evidence type="ECO:0000256" key="2">
    <source>
        <dbReference type="ARBA" id="ARBA00012438"/>
    </source>
</evidence>
<dbReference type="CDD" id="cd16917">
    <property type="entry name" value="HATPase_UhpB-NarQ-NarX-like"/>
    <property type="match status" value="1"/>
</dbReference>
<dbReference type="PATRIC" id="fig|291169.3.peg.652"/>
<comment type="catalytic activity">
    <reaction evidence="1">
        <text>ATP + protein L-histidine = ADP + protein N-phospho-L-histidine.</text>
        <dbReference type="EC" id="2.7.13.3"/>
    </reaction>
</comment>
<evidence type="ECO:0000259" key="9">
    <source>
        <dbReference type="SMART" id="SM00387"/>
    </source>
</evidence>
<keyword evidence="4 10" id="KW-0808">Transferase</keyword>
<keyword evidence="8" id="KW-0902">Two-component regulatory system</keyword>
<organism evidence="10 11">
    <name type="scientific">Methylophaga muralis</name>
    <dbReference type="NCBI Taxonomy" id="291169"/>
    <lineage>
        <taxon>Bacteria</taxon>
        <taxon>Pseudomonadati</taxon>
        <taxon>Pseudomonadota</taxon>
        <taxon>Gammaproteobacteria</taxon>
        <taxon>Thiotrichales</taxon>
        <taxon>Piscirickettsiaceae</taxon>
        <taxon>Methylophaga</taxon>
    </lineage>
</organism>
<dbReference type="EC" id="2.7.13.3" evidence="2"/>
<dbReference type="RefSeq" id="WP_069295186.1">
    <property type="nucleotide sequence ID" value="NZ_MCRI01000003.1"/>
</dbReference>
<dbReference type="InterPro" id="IPR003594">
    <property type="entry name" value="HATPase_dom"/>
</dbReference>
<dbReference type="InterPro" id="IPR011712">
    <property type="entry name" value="Sig_transdc_His_kin_sub3_dim/P"/>
</dbReference>
<feature type="domain" description="Histidine kinase/HSP90-like ATPase" evidence="9">
    <location>
        <begin position="297"/>
        <end position="391"/>
    </location>
</feature>
<keyword evidence="11" id="KW-1185">Reference proteome</keyword>
<name>A0A1E3GUZ1_9GAMM</name>
<proteinExistence type="predicted"/>
<sequence>MLNIKRKHWPTIQEWLGQRLQFVTHNSKPKPALDLNDLAFKLATANDINETLPKVLTALQALLDEQFTSSERGDLLVLFSNPLTSESYVHHCLQEAPSQKLIQSLHQHFTIRKPIENRLIKLEINGASLNCAPIRLFDHDNQTIWLMMCFRQALPNEKKLKWEMALIEQTLAKGLQAWFQRESKVKQALAAERAIYAAELHDSLAQVLGYLKLKSAKLDKLCLKAEYAELKPITEDLAAYTQCAYHQTRELITASRLTMQSESLSQGVTNSVREFEQQSAIVFELDNRLPVNLLPPKQSIQILYIIRESLSNIVRHSHATHARVALRLKSTSQLHIQIEDNGSGIDFAAARSDSFGLQIMHERAERIGATLNISPRPDGGTLVQLKMDIGDLS</sequence>
<evidence type="ECO:0000256" key="8">
    <source>
        <dbReference type="ARBA" id="ARBA00023012"/>
    </source>
</evidence>
<gene>
    <name evidence="10" type="primary">narX_1</name>
    <name evidence="10" type="ORF">A9E74_00650</name>
</gene>
<dbReference type="InterPro" id="IPR036890">
    <property type="entry name" value="HATPase_C_sf"/>
</dbReference>
<dbReference type="SMART" id="SM00387">
    <property type="entry name" value="HATPase_c"/>
    <property type="match status" value="1"/>
</dbReference>
<dbReference type="Proteomes" id="UP000094379">
    <property type="component" value="Unassembled WGS sequence"/>
</dbReference>
<dbReference type="AlphaFoldDB" id="A0A1E3GUZ1"/>
<keyword evidence="5" id="KW-0547">Nucleotide-binding</keyword>
<evidence type="ECO:0000256" key="4">
    <source>
        <dbReference type="ARBA" id="ARBA00022679"/>
    </source>
</evidence>
<evidence type="ECO:0000256" key="6">
    <source>
        <dbReference type="ARBA" id="ARBA00022777"/>
    </source>
</evidence>
<dbReference type="GO" id="GO:0016020">
    <property type="term" value="C:membrane"/>
    <property type="evidence" value="ECO:0007669"/>
    <property type="project" value="InterPro"/>
</dbReference>
<evidence type="ECO:0000256" key="7">
    <source>
        <dbReference type="ARBA" id="ARBA00022840"/>
    </source>
</evidence>
<dbReference type="Gene3D" id="3.30.565.10">
    <property type="entry name" value="Histidine kinase-like ATPase, C-terminal domain"/>
    <property type="match status" value="1"/>
</dbReference>
<dbReference type="PANTHER" id="PTHR24421">
    <property type="entry name" value="NITRATE/NITRITE SENSOR PROTEIN NARX-RELATED"/>
    <property type="match status" value="1"/>
</dbReference>
<keyword evidence="6" id="KW-0418">Kinase</keyword>
<evidence type="ECO:0000313" key="11">
    <source>
        <dbReference type="Proteomes" id="UP000094379"/>
    </source>
</evidence>
<dbReference type="Gene3D" id="1.20.5.1930">
    <property type="match status" value="1"/>
</dbReference>
<dbReference type="SUPFAM" id="SSF55874">
    <property type="entry name" value="ATPase domain of HSP90 chaperone/DNA topoisomerase II/histidine kinase"/>
    <property type="match status" value="1"/>
</dbReference>
<comment type="caution">
    <text evidence="10">The sequence shown here is derived from an EMBL/GenBank/DDBJ whole genome shotgun (WGS) entry which is preliminary data.</text>
</comment>
<dbReference type="Pfam" id="PF02518">
    <property type="entry name" value="HATPase_c"/>
    <property type="match status" value="1"/>
</dbReference>
<evidence type="ECO:0000256" key="1">
    <source>
        <dbReference type="ARBA" id="ARBA00000085"/>
    </source>
</evidence>
<evidence type="ECO:0000256" key="5">
    <source>
        <dbReference type="ARBA" id="ARBA00022741"/>
    </source>
</evidence>
<dbReference type="GO" id="GO:0046983">
    <property type="term" value="F:protein dimerization activity"/>
    <property type="evidence" value="ECO:0007669"/>
    <property type="project" value="InterPro"/>
</dbReference>
<accession>A0A1E3GUZ1</accession>
<dbReference type="PANTHER" id="PTHR24421:SF10">
    <property type="entry name" value="NITRATE_NITRITE SENSOR PROTEIN NARQ"/>
    <property type="match status" value="1"/>
</dbReference>
<dbReference type="EMBL" id="MCRI01000003">
    <property type="protein sequence ID" value="ODN67814.1"/>
    <property type="molecule type" value="Genomic_DNA"/>
</dbReference>
<reference evidence="10 11" key="1">
    <citation type="submission" date="2016-07" db="EMBL/GenBank/DDBJ databases">
        <title>Draft Genome Sequence of Methylophaga muralis Bur 1.</title>
        <authorList>
            <person name="Vasilenko O.V."/>
            <person name="Doronina N.V."/>
            <person name="Shmareva M.N."/>
            <person name="Tarlachkov S.V."/>
            <person name="Mustakhimov I."/>
            <person name="Trotsenko Y.A."/>
        </authorList>
    </citation>
    <scope>NUCLEOTIDE SEQUENCE [LARGE SCALE GENOMIC DNA]</scope>
    <source>
        <strain evidence="10 11">Bur 1</strain>
    </source>
</reference>
<dbReference type="InterPro" id="IPR050482">
    <property type="entry name" value="Sensor_HK_TwoCompSys"/>
</dbReference>
<keyword evidence="3" id="KW-0597">Phosphoprotein</keyword>
<dbReference type="STRING" id="291169.A9E74_00650"/>
<evidence type="ECO:0000313" key="10">
    <source>
        <dbReference type="EMBL" id="ODN67814.1"/>
    </source>
</evidence>
<dbReference type="Pfam" id="PF07730">
    <property type="entry name" value="HisKA_3"/>
    <property type="match status" value="1"/>
</dbReference>
<keyword evidence="7" id="KW-0067">ATP-binding</keyword>
<dbReference type="GO" id="GO:0000155">
    <property type="term" value="F:phosphorelay sensor kinase activity"/>
    <property type="evidence" value="ECO:0007669"/>
    <property type="project" value="InterPro"/>
</dbReference>
<evidence type="ECO:0000256" key="3">
    <source>
        <dbReference type="ARBA" id="ARBA00022553"/>
    </source>
</evidence>
<dbReference type="GO" id="GO:0005524">
    <property type="term" value="F:ATP binding"/>
    <property type="evidence" value="ECO:0007669"/>
    <property type="project" value="UniProtKB-KW"/>
</dbReference>